<dbReference type="KEGG" id="lfa:LFA_3096"/>
<dbReference type="HOGENOM" id="CLU_794088_0_0_6"/>
<evidence type="ECO:0000313" key="2">
    <source>
        <dbReference type="Proteomes" id="UP000032430"/>
    </source>
</evidence>
<reference evidence="2" key="1">
    <citation type="submission" date="2014-09" db="EMBL/GenBank/DDBJ databases">
        <authorList>
            <person name="Gomez-Valero L."/>
        </authorList>
    </citation>
    <scope>NUCLEOTIDE SEQUENCE [LARGE SCALE GENOMIC DNA]</scope>
    <source>
        <strain evidence="2">ATCC700992</strain>
    </source>
</reference>
<protein>
    <submittedName>
        <fullName evidence="1">Uncharacterized protein</fullName>
    </submittedName>
</protein>
<proteinExistence type="predicted"/>
<accession>A0A098G8W6</accession>
<dbReference type="AlphaFoldDB" id="A0A098G8W6"/>
<dbReference type="RefSeq" id="WP_045096751.1">
    <property type="nucleotide sequence ID" value="NZ_LN614827.1"/>
</dbReference>
<sequence>MPKLNKILQTIDDEFEKEKEKRLFGISVKATDTRQLQIAKLQELPHKKQAEICAQFAILYNEYQNFPSTRDKQTYKKLLGTLEWIINTQGTFLYVTMKSYEEHLEKTKPVHKEDDAYKIWDEKRGLMEKAISTLLKYQEDVRKECDETGEAFNNLIAMEKSFANGKKALESKYIQMYSSKMELLKQAHNQNVPKEADDELMKQLDTLFFEEYNERFLARELELTDLRLSIEDRKKNQDKFALETLLTAIQNTLLLFTSKPNSDDSRTGLEILEQDKDGWFAKLIIDFVNFFRTIGAQSPEHAEAIRRDTQWQFWKQPRHQVLSAVNQSVLHKSEQSTVQDDSISLNLSR</sequence>
<dbReference type="Proteomes" id="UP000032430">
    <property type="component" value="Chromosome I"/>
</dbReference>
<name>A0A098G8W6_9GAMM</name>
<keyword evidence="2" id="KW-1185">Reference proteome</keyword>
<gene>
    <name evidence="1" type="ORF">LFA_3096</name>
</gene>
<organism evidence="1 2">
    <name type="scientific">Legionella fallonii LLAP-10</name>
    <dbReference type="NCBI Taxonomy" id="1212491"/>
    <lineage>
        <taxon>Bacteria</taxon>
        <taxon>Pseudomonadati</taxon>
        <taxon>Pseudomonadota</taxon>
        <taxon>Gammaproteobacteria</taxon>
        <taxon>Legionellales</taxon>
        <taxon>Legionellaceae</taxon>
        <taxon>Legionella</taxon>
    </lineage>
</organism>
<dbReference type="EMBL" id="LN614827">
    <property type="protein sequence ID" value="CEG58439.1"/>
    <property type="molecule type" value="Genomic_DNA"/>
</dbReference>
<evidence type="ECO:0000313" key="1">
    <source>
        <dbReference type="EMBL" id="CEG58439.1"/>
    </source>
</evidence>